<evidence type="ECO:0000259" key="4">
    <source>
        <dbReference type="PROSITE" id="PS51192"/>
    </source>
</evidence>
<organism evidence="6">
    <name type="scientific">viral metagenome</name>
    <dbReference type="NCBI Taxonomy" id="1070528"/>
    <lineage>
        <taxon>unclassified sequences</taxon>
        <taxon>metagenomes</taxon>
        <taxon>organismal metagenomes</taxon>
    </lineage>
</organism>
<dbReference type="PROSITE" id="PS51194">
    <property type="entry name" value="HELICASE_CTER"/>
    <property type="match status" value="1"/>
</dbReference>
<dbReference type="SUPFAM" id="SSF52540">
    <property type="entry name" value="P-loop containing nucleoside triphosphate hydrolases"/>
    <property type="match status" value="1"/>
</dbReference>
<dbReference type="InterPro" id="IPR014001">
    <property type="entry name" value="Helicase_ATP-bd"/>
</dbReference>
<dbReference type="GO" id="GO:0005524">
    <property type="term" value="F:ATP binding"/>
    <property type="evidence" value="ECO:0007669"/>
    <property type="project" value="UniProtKB-KW"/>
</dbReference>
<dbReference type="PROSITE" id="PS51192">
    <property type="entry name" value="HELICASE_ATP_BIND_1"/>
    <property type="match status" value="1"/>
</dbReference>
<reference evidence="6" key="1">
    <citation type="journal article" date="2020" name="Nature">
        <title>Giant virus diversity and host interactions through global metagenomics.</title>
        <authorList>
            <person name="Schulz F."/>
            <person name="Roux S."/>
            <person name="Paez-Espino D."/>
            <person name="Jungbluth S."/>
            <person name="Walsh D.A."/>
            <person name="Denef V.J."/>
            <person name="McMahon K.D."/>
            <person name="Konstantinidis K.T."/>
            <person name="Eloe-Fadrosh E.A."/>
            <person name="Kyrpides N.C."/>
            <person name="Woyke T."/>
        </authorList>
    </citation>
    <scope>NUCLEOTIDE SEQUENCE</scope>
    <source>
        <strain evidence="6">GVMAG-M-3300020192-26</strain>
    </source>
</reference>
<accession>A0A6C0CAU3</accession>
<dbReference type="PANTHER" id="PTHR45766:SF6">
    <property type="entry name" value="SWI_SNF-RELATED MATRIX-ASSOCIATED ACTIN-DEPENDENT REGULATOR OF CHROMATIN SUBFAMILY A-LIKE PROTEIN 1"/>
    <property type="match status" value="1"/>
</dbReference>
<dbReference type="InterPro" id="IPR027417">
    <property type="entry name" value="P-loop_NTPase"/>
</dbReference>
<keyword evidence="2" id="KW-0378">Hydrolase</keyword>
<dbReference type="InterPro" id="IPR011545">
    <property type="entry name" value="DEAD/DEAH_box_helicase_dom"/>
</dbReference>
<sequence length="508" mass="58339">MTSSVSSFLDDIYKQSKQLEDAPEPPKIYSKKVLSNRTNSKILAYQKKHIINMISMILENGIALDSSDTGTGKTYIAIAICIELGKRPIIVCPKTLIYNWLSVCEYFDLKPYEIVNYETIRTGKSYTDSRFVNRMDSPFVKLEGYDPDRIKKNIYEWTVPDDAMVIFDEAHRCKSVNSDNGKLLISVKQLMDVKIPILLVSATIYEKTLDMKIPSYLFGKISDTRKYNYYVKNLTHRYPNLSVRKRDYAEKTSYETAKSNANSMMIREEIKRFTGRIRIKELGDKFPQNQVYGQSFIADSPEKISQLFHEIKQHMEELRSKQKTSRNSLARIQKLRQEIEMRKSPIFIEQANLLLDDGKSVIIFVNYIKTLEFLQAKLNIKCVIRGGQGPERMTHIEKFQSNEERIIICQVKSGGTGVNLNDFSALGSYPRAVLINYPDSASDLIQALGRAYRSGTTSPVLQKIIFVANVDYEKKIMENINKKLSNISGINDGDLNVFKYQIKKVEKS</sequence>
<proteinExistence type="predicted"/>
<evidence type="ECO:0000313" key="6">
    <source>
        <dbReference type="EMBL" id="QHT01463.1"/>
    </source>
</evidence>
<dbReference type="GO" id="GO:0031297">
    <property type="term" value="P:replication fork processing"/>
    <property type="evidence" value="ECO:0007669"/>
    <property type="project" value="TreeGrafter"/>
</dbReference>
<evidence type="ECO:0000256" key="3">
    <source>
        <dbReference type="ARBA" id="ARBA00022840"/>
    </source>
</evidence>
<keyword evidence="1" id="KW-0547">Nucleotide-binding</keyword>
<dbReference type="GO" id="GO:0003676">
    <property type="term" value="F:nucleic acid binding"/>
    <property type="evidence" value="ECO:0007669"/>
    <property type="project" value="InterPro"/>
</dbReference>
<dbReference type="GO" id="GO:0006281">
    <property type="term" value="P:DNA repair"/>
    <property type="evidence" value="ECO:0007669"/>
    <property type="project" value="TreeGrafter"/>
</dbReference>
<evidence type="ECO:0008006" key="7">
    <source>
        <dbReference type="Google" id="ProtNLM"/>
    </source>
</evidence>
<dbReference type="Gene3D" id="3.40.50.300">
    <property type="entry name" value="P-loop containing nucleotide triphosphate hydrolases"/>
    <property type="match status" value="2"/>
</dbReference>
<name>A0A6C0CAU3_9ZZZZ</name>
<evidence type="ECO:0000256" key="2">
    <source>
        <dbReference type="ARBA" id="ARBA00022801"/>
    </source>
</evidence>
<feature type="domain" description="Helicase C-terminal" evidence="5">
    <location>
        <begin position="347"/>
        <end position="498"/>
    </location>
</feature>
<dbReference type="AlphaFoldDB" id="A0A6C0CAU3"/>
<dbReference type="EMBL" id="MN739373">
    <property type="protein sequence ID" value="QHT01463.1"/>
    <property type="molecule type" value="Genomic_DNA"/>
</dbReference>
<dbReference type="Pfam" id="PF00270">
    <property type="entry name" value="DEAD"/>
    <property type="match status" value="1"/>
</dbReference>
<dbReference type="PANTHER" id="PTHR45766">
    <property type="entry name" value="DNA ANNEALING HELICASE AND ENDONUCLEASE ZRANB3 FAMILY MEMBER"/>
    <property type="match status" value="1"/>
</dbReference>
<dbReference type="Pfam" id="PF00271">
    <property type="entry name" value="Helicase_C"/>
    <property type="match status" value="1"/>
</dbReference>
<evidence type="ECO:0000259" key="5">
    <source>
        <dbReference type="PROSITE" id="PS51194"/>
    </source>
</evidence>
<protein>
    <recommendedName>
        <fullName evidence="7">Helicase ATP-binding domain-containing protein</fullName>
    </recommendedName>
</protein>
<feature type="domain" description="Helicase ATP-binding" evidence="4">
    <location>
        <begin position="54"/>
        <end position="222"/>
    </location>
</feature>
<evidence type="ECO:0000256" key="1">
    <source>
        <dbReference type="ARBA" id="ARBA00022741"/>
    </source>
</evidence>
<keyword evidence="3" id="KW-0067">ATP-binding</keyword>
<dbReference type="SMART" id="SM00487">
    <property type="entry name" value="DEXDc"/>
    <property type="match status" value="1"/>
</dbReference>
<dbReference type="GO" id="GO:0016787">
    <property type="term" value="F:hydrolase activity"/>
    <property type="evidence" value="ECO:0007669"/>
    <property type="project" value="UniProtKB-KW"/>
</dbReference>
<dbReference type="InterPro" id="IPR001650">
    <property type="entry name" value="Helicase_C-like"/>
</dbReference>